<organism evidence="1 2">
    <name type="scientific">Phocaeicola dorei</name>
    <dbReference type="NCBI Taxonomy" id="357276"/>
    <lineage>
        <taxon>Bacteria</taxon>
        <taxon>Pseudomonadati</taxon>
        <taxon>Bacteroidota</taxon>
        <taxon>Bacteroidia</taxon>
        <taxon>Bacteroidales</taxon>
        <taxon>Bacteroidaceae</taxon>
        <taxon>Phocaeicola</taxon>
    </lineage>
</organism>
<protein>
    <submittedName>
        <fullName evidence="1">Uncharacterized protein</fullName>
    </submittedName>
</protein>
<dbReference type="EMBL" id="VVZB01000034">
    <property type="protein sequence ID" value="KAA5378851.1"/>
    <property type="molecule type" value="Genomic_DNA"/>
</dbReference>
<proteinExistence type="predicted"/>
<gene>
    <name evidence="1" type="ORF">F2Y61_22720</name>
</gene>
<dbReference type="AlphaFoldDB" id="A0A5M5ZND6"/>
<reference evidence="1 2" key="1">
    <citation type="journal article" date="2019" name="Nat. Med.">
        <title>A library of human gut bacterial isolates paired with longitudinal multiomics data enables mechanistic microbiome research.</title>
        <authorList>
            <person name="Poyet M."/>
            <person name="Groussin M."/>
            <person name="Gibbons S.M."/>
            <person name="Avila-Pacheco J."/>
            <person name="Jiang X."/>
            <person name="Kearney S.M."/>
            <person name="Perrotta A.R."/>
            <person name="Berdy B."/>
            <person name="Zhao S."/>
            <person name="Lieberman T.D."/>
            <person name="Swanson P.K."/>
            <person name="Smith M."/>
            <person name="Roesemann S."/>
            <person name="Alexander J.E."/>
            <person name="Rich S.A."/>
            <person name="Livny J."/>
            <person name="Vlamakis H."/>
            <person name="Clish C."/>
            <person name="Bullock K."/>
            <person name="Deik A."/>
            <person name="Scott J."/>
            <person name="Pierce K.A."/>
            <person name="Xavier R.J."/>
            <person name="Alm E.J."/>
        </authorList>
    </citation>
    <scope>NUCLEOTIDE SEQUENCE [LARGE SCALE GENOMIC DNA]</scope>
    <source>
        <strain evidence="1 2">BIOML-A5</strain>
    </source>
</reference>
<comment type="caution">
    <text evidence="1">The sequence shown here is derived from an EMBL/GenBank/DDBJ whole genome shotgun (WGS) entry which is preliminary data.</text>
</comment>
<evidence type="ECO:0000313" key="2">
    <source>
        <dbReference type="Proteomes" id="UP000347681"/>
    </source>
</evidence>
<dbReference type="RefSeq" id="WP_149941352.1">
    <property type="nucleotide sequence ID" value="NZ_VVZB01000034.1"/>
</dbReference>
<sequence>MIQKIKTNIKFYKGLNNMQDRLYGFVTKSNGSWRGCREDTVKKKIVFIDPTISEDIIPNVLYSCTLIPMRNEEGFIVKSASIIKFIGTISTTCRKNVFLVTVKFGNKVIIYDPSSKERRKREIKTIADNLRSRVDLENAHGVAEDFINSACIVKRLYEQSHKNV</sequence>
<name>A0A5M5ZND6_9BACT</name>
<dbReference type="Proteomes" id="UP000347681">
    <property type="component" value="Unassembled WGS sequence"/>
</dbReference>
<accession>A0A5M5ZND6</accession>
<evidence type="ECO:0000313" key="1">
    <source>
        <dbReference type="EMBL" id="KAA5378851.1"/>
    </source>
</evidence>